<dbReference type="AlphaFoldDB" id="A0A2C9UTU4"/>
<sequence>MALMLSCQIGALSLCNSQLSGHRILGPGATFSSPIQGPAKSIPFSFIAPKNSLSPIFIAK</sequence>
<evidence type="ECO:0000313" key="1">
    <source>
        <dbReference type="EMBL" id="OAY34863.1"/>
    </source>
</evidence>
<name>A0A2C9UTU4_MANES</name>
<reference evidence="1" key="1">
    <citation type="submission" date="2016-02" db="EMBL/GenBank/DDBJ databases">
        <title>WGS assembly of Manihot esculenta.</title>
        <authorList>
            <person name="Bredeson J.V."/>
            <person name="Prochnik S.E."/>
            <person name="Lyons J.B."/>
            <person name="Schmutz J."/>
            <person name="Grimwood J."/>
            <person name="Vrebalov J."/>
            <person name="Bart R.S."/>
            <person name="Amuge T."/>
            <person name="Ferguson M.E."/>
            <person name="Green R."/>
            <person name="Putnam N."/>
            <person name="Stites J."/>
            <person name="Rounsley S."/>
            <person name="Rokhsar D.S."/>
        </authorList>
    </citation>
    <scope>NUCLEOTIDE SEQUENCE [LARGE SCALE GENOMIC DNA]</scope>
    <source>
        <tissue evidence="1">Leaf</tissue>
    </source>
</reference>
<organism evidence="1">
    <name type="scientific">Manihot esculenta</name>
    <name type="common">Cassava</name>
    <name type="synonym">Jatropha manihot</name>
    <dbReference type="NCBI Taxonomy" id="3983"/>
    <lineage>
        <taxon>Eukaryota</taxon>
        <taxon>Viridiplantae</taxon>
        <taxon>Streptophyta</taxon>
        <taxon>Embryophyta</taxon>
        <taxon>Tracheophyta</taxon>
        <taxon>Spermatophyta</taxon>
        <taxon>Magnoliopsida</taxon>
        <taxon>eudicotyledons</taxon>
        <taxon>Gunneridae</taxon>
        <taxon>Pentapetalae</taxon>
        <taxon>rosids</taxon>
        <taxon>fabids</taxon>
        <taxon>Malpighiales</taxon>
        <taxon>Euphorbiaceae</taxon>
        <taxon>Crotonoideae</taxon>
        <taxon>Manihoteae</taxon>
        <taxon>Manihot</taxon>
    </lineage>
</organism>
<dbReference type="EMBL" id="CM004398">
    <property type="protein sequence ID" value="OAY34863.1"/>
    <property type="molecule type" value="Genomic_DNA"/>
</dbReference>
<accession>A0A2C9UTU4</accession>
<protein>
    <submittedName>
        <fullName evidence="1">Uncharacterized protein</fullName>
    </submittedName>
</protein>
<proteinExistence type="predicted"/>
<gene>
    <name evidence="1" type="ORF">MANES_12G052900</name>
</gene>